<dbReference type="EMBL" id="JAMZMK010009933">
    <property type="protein sequence ID" value="KAI7733658.1"/>
    <property type="molecule type" value="Genomic_DNA"/>
</dbReference>
<evidence type="ECO:0000256" key="2">
    <source>
        <dbReference type="SAM" id="MobiDB-lite"/>
    </source>
</evidence>
<dbReference type="PANTHER" id="PTHR47344">
    <property type="entry name" value="RING ZINC FINGER PROTEIN-RELATED"/>
    <property type="match status" value="1"/>
</dbReference>
<dbReference type="PANTHER" id="PTHR47344:SF1">
    <property type="entry name" value="RING ZINC FINGER PROTEIN-RELATED"/>
    <property type="match status" value="1"/>
</dbReference>
<dbReference type="AlphaFoldDB" id="A0AAD5C3D5"/>
<organism evidence="3 4">
    <name type="scientific">Ambrosia artemisiifolia</name>
    <name type="common">Common ragweed</name>
    <dbReference type="NCBI Taxonomy" id="4212"/>
    <lineage>
        <taxon>Eukaryota</taxon>
        <taxon>Viridiplantae</taxon>
        <taxon>Streptophyta</taxon>
        <taxon>Embryophyta</taxon>
        <taxon>Tracheophyta</taxon>
        <taxon>Spermatophyta</taxon>
        <taxon>Magnoliopsida</taxon>
        <taxon>eudicotyledons</taxon>
        <taxon>Gunneridae</taxon>
        <taxon>Pentapetalae</taxon>
        <taxon>asterids</taxon>
        <taxon>campanulids</taxon>
        <taxon>Asterales</taxon>
        <taxon>Asteraceae</taxon>
        <taxon>Asteroideae</taxon>
        <taxon>Heliantheae alliance</taxon>
        <taxon>Heliantheae</taxon>
        <taxon>Ambrosia</taxon>
    </lineage>
</organism>
<sequence length="245" mass="27153">ELLGKYNDLSVKEFRSGKELEKAKEQLKELKKEMRKLETDKKVEDNEVLRAQKASKKTKYPPSLLNRVDPTLNDTCIPQDTIKERDINLGKRKRSRIYENINDSVPQPTKSATTDASNLSKNVHETSEHNGVPWNDCKEASSPVPNPQEEMVADLCFPNGLLDATNRQPSKWCKMGQSKAASGDLIAVGPDGRGGRLKVLKSLNLSSHKAVGSLNSAKKGKIRAKASSLQSQGLQLEHFYSKAGQ</sequence>
<keyword evidence="4" id="KW-1185">Reference proteome</keyword>
<gene>
    <name evidence="3" type="ORF">M8C21_028601</name>
</gene>
<proteinExistence type="predicted"/>
<dbReference type="Proteomes" id="UP001206925">
    <property type="component" value="Unassembled WGS sequence"/>
</dbReference>
<comment type="caution">
    <text evidence="3">The sequence shown here is derived from an EMBL/GenBank/DDBJ whole genome shotgun (WGS) entry which is preliminary data.</text>
</comment>
<feature type="coiled-coil region" evidence="1">
    <location>
        <begin position="13"/>
        <end position="54"/>
    </location>
</feature>
<accession>A0AAD5C3D5</accession>
<evidence type="ECO:0000313" key="4">
    <source>
        <dbReference type="Proteomes" id="UP001206925"/>
    </source>
</evidence>
<name>A0AAD5C3D5_AMBAR</name>
<feature type="non-terminal residue" evidence="3">
    <location>
        <position position="245"/>
    </location>
</feature>
<feature type="compositionally biased region" description="Polar residues" evidence="2">
    <location>
        <begin position="103"/>
        <end position="121"/>
    </location>
</feature>
<reference evidence="3" key="1">
    <citation type="submission" date="2022-06" db="EMBL/GenBank/DDBJ databases">
        <title>Uncovering the hologenomic basis of an extraordinary plant invasion.</title>
        <authorList>
            <person name="Bieker V.C."/>
            <person name="Martin M.D."/>
            <person name="Gilbert T."/>
            <person name="Hodgins K."/>
            <person name="Battlay P."/>
            <person name="Petersen B."/>
            <person name="Wilson J."/>
        </authorList>
    </citation>
    <scope>NUCLEOTIDE SEQUENCE</scope>
    <source>
        <strain evidence="3">AA19_3_7</strain>
        <tissue evidence="3">Leaf</tissue>
    </source>
</reference>
<evidence type="ECO:0000256" key="1">
    <source>
        <dbReference type="SAM" id="Coils"/>
    </source>
</evidence>
<feature type="region of interest" description="Disordered" evidence="2">
    <location>
        <begin position="103"/>
        <end position="146"/>
    </location>
</feature>
<protein>
    <submittedName>
        <fullName evidence="3">Uncharacterized protein</fullName>
    </submittedName>
</protein>
<keyword evidence="1" id="KW-0175">Coiled coil</keyword>
<evidence type="ECO:0000313" key="3">
    <source>
        <dbReference type="EMBL" id="KAI7733658.1"/>
    </source>
</evidence>